<feature type="region of interest" description="Disordered" evidence="1">
    <location>
        <begin position="70"/>
        <end position="105"/>
    </location>
</feature>
<sequence>MSLLEALNLLASVYGTYHNHATHKQTLSHDQELHVRALAASTEQHYQQLIAELLAAAKEADRDVWEQVRARARPPTTDHNKTSDRANVKDWRQAQRPAPLPNPTRKLSLKTYLILS</sequence>
<proteinExistence type="predicted"/>
<gene>
    <name evidence="2" type="ORF">PCAR00345_LOCUS7935</name>
</gene>
<dbReference type="AlphaFoldDB" id="A0A7S4EVT0"/>
<evidence type="ECO:0000313" key="2">
    <source>
        <dbReference type="EMBL" id="CAE0755348.1"/>
    </source>
</evidence>
<name>A0A7S4EVT0_CHRCT</name>
<organism evidence="2">
    <name type="scientific">Chrysotila carterae</name>
    <name type="common">Marine alga</name>
    <name type="synonym">Syracosphaera carterae</name>
    <dbReference type="NCBI Taxonomy" id="13221"/>
    <lineage>
        <taxon>Eukaryota</taxon>
        <taxon>Haptista</taxon>
        <taxon>Haptophyta</taxon>
        <taxon>Prymnesiophyceae</taxon>
        <taxon>Isochrysidales</taxon>
        <taxon>Isochrysidaceae</taxon>
        <taxon>Chrysotila</taxon>
    </lineage>
</organism>
<accession>A0A7S4EVT0</accession>
<dbReference type="EMBL" id="HBIZ01013096">
    <property type="protein sequence ID" value="CAE0755348.1"/>
    <property type="molecule type" value="Transcribed_RNA"/>
</dbReference>
<protein>
    <submittedName>
        <fullName evidence="2">Uncharacterized protein</fullName>
    </submittedName>
</protein>
<reference evidence="2" key="1">
    <citation type="submission" date="2021-01" db="EMBL/GenBank/DDBJ databases">
        <authorList>
            <person name="Corre E."/>
            <person name="Pelletier E."/>
            <person name="Niang G."/>
            <person name="Scheremetjew M."/>
            <person name="Finn R."/>
            <person name="Kale V."/>
            <person name="Holt S."/>
            <person name="Cochrane G."/>
            <person name="Meng A."/>
            <person name="Brown T."/>
            <person name="Cohen L."/>
        </authorList>
    </citation>
    <scope>NUCLEOTIDE SEQUENCE</scope>
    <source>
        <strain evidence="2">CCMP645</strain>
    </source>
</reference>
<feature type="compositionally biased region" description="Basic and acidic residues" evidence="1">
    <location>
        <begin position="76"/>
        <end position="93"/>
    </location>
</feature>
<evidence type="ECO:0000256" key="1">
    <source>
        <dbReference type="SAM" id="MobiDB-lite"/>
    </source>
</evidence>